<dbReference type="InterPro" id="IPR027417">
    <property type="entry name" value="P-loop_NTPase"/>
</dbReference>
<evidence type="ECO:0000259" key="11">
    <source>
        <dbReference type="Pfam" id="PF02463"/>
    </source>
</evidence>
<name>A0A1I1TBK7_9GAMM</name>
<evidence type="ECO:0000256" key="4">
    <source>
        <dbReference type="ARBA" id="ARBA00022741"/>
    </source>
</evidence>
<dbReference type="GO" id="GO:0043590">
    <property type="term" value="C:bacterial nucleoid"/>
    <property type="evidence" value="ECO:0007669"/>
    <property type="project" value="TreeGrafter"/>
</dbReference>
<dbReference type="RefSeq" id="WP_091990886.1">
    <property type="nucleotide sequence ID" value="NZ_FOLO01000068.1"/>
</dbReference>
<evidence type="ECO:0000256" key="3">
    <source>
        <dbReference type="ARBA" id="ARBA00021315"/>
    </source>
</evidence>
<dbReference type="GO" id="GO:0005524">
    <property type="term" value="F:ATP binding"/>
    <property type="evidence" value="ECO:0007669"/>
    <property type="project" value="UniProtKB-KW"/>
</dbReference>
<evidence type="ECO:0000256" key="7">
    <source>
        <dbReference type="ARBA" id="ARBA00023204"/>
    </source>
</evidence>
<sequence>MLISLEIENFAIVDKLNAEWGPGMTTITGETGAGKSIAIDALSLCLGERSEASAVRPGSERAQVSAQFDIHNLPKAQEFLANNDLLSDGECLIRRSINNNGRSKGYINGIAVTASQLKCLGQYLISIHGQHAHQLLTKPEHQLHLLDEYAGHTKLQSHVKQTFKDYQELKREFQKLSEEQVHQEAQQQLLQYQVQELDEFSLTKGEFEQIEIELNKLSHSQTLLDACQQQIQNLFEQDGTNAFNLVQSSASQLSELAAIDNALTPISELLYEASIQIEEATNEIKDYQAHIECDPIRLIEVEERMSQALTLARKHQIQPEQLYQLHQELIKKLDNISTNNARLSQLEQLITEALVLYHMASKSLSASRVTAATNLNQLISASMQHLSMEHGLFEISLVYQPDITPNKFGSDSVEFLVSTNPGQPLQPLAKVASGGELSRISLAIQVIIAGKVTTPTLIFDEVDVGISGPTAAAVGELLRKLGKSTQVICVTHLPQVASSGHQQFFVAKHTDGIQTSTQMLALDKKGRTDEIARLLGGTNISKATLTNAKELLNSHL</sequence>
<protein>
    <recommendedName>
        <fullName evidence="3 9">DNA repair protein RecN</fullName>
    </recommendedName>
    <alternativeName>
        <fullName evidence="8 9">Recombination protein N</fullName>
    </alternativeName>
</protein>
<evidence type="ECO:0000256" key="8">
    <source>
        <dbReference type="ARBA" id="ARBA00033408"/>
    </source>
</evidence>
<dbReference type="Gene3D" id="3.40.50.300">
    <property type="entry name" value="P-loop containing nucleotide triphosphate hydrolases"/>
    <property type="match status" value="2"/>
</dbReference>
<evidence type="ECO:0000256" key="1">
    <source>
        <dbReference type="ARBA" id="ARBA00003618"/>
    </source>
</evidence>
<evidence type="ECO:0000313" key="13">
    <source>
        <dbReference type="Proteomes" id="UP000198862"/>
    </source>
</evidence>
<feature type="coiled-coil region" evidence="10">
    <location>
        <begin position="159"/>
        <end position="186"/>
    </location>
</feature>
<evidence type="ECO:0000256" key="5">
    <source>
        <dbReference type="ARBA" id="ARBA00022763"/>
    </source>
</evidence>
<dbReference type="Proteomes" id="UP000198862">
    <property type="component" value="Unassembled WGS sequence"/>
</dbReference>
<feature type="domain" description="RecF/RecN/SMC N-terminal" evidence="11">
    <location>
        <begin position="2"/>
        <end position="513"/>
    </location>
</feature>
<keyword evidence="4" id="KW-0547">Nucleotide-binding</keyword>
<gene>
    <name evidence="12" type="ORF">SAMN02745724_04844</name>
</gene>
<dbReference type="Pfam" id="PF02463">
    <property type="entry name" value="SMC_N"/>
    <property type="match status" value="1"/>
</dbReference>
<evidence type="ECO:0000256" key="6">
    <source>
        <dbReference type="ARBA" id="ARBA00022840"/>
    </source>
</evidence>
<dbReference type="STRING" id="1123010.SAMN02745724_04844"/>
<keyword evidence="13" id="KW-1185">Reference proteome</keyword>
<dbReference type="PANTHER" id="PTHR11059">
    <property type="entry name" value="DNA REPAIR PROTEIN RECN"/>
    <property type="match status" value="1"/>
</dbReference>
<keyword evidence="6" id="KW-0067">ATP-binding</keyword>
<organism evidence="12 13">
    <name type="scientific">Pseudoalteromonas denitrificans DSM 6059</name>
    <dbReference type="NCBI Taxonomy" id="1123010"/>
    <lineage>
        <taxon>Bacteria</taxon>
        <taxon>Pseudomonadati</taxon>
        <taxon>Pseudomonadota</taxon>
        <taxon>Gammaproteobacteria</taxon>
        <taxon>Alteromonadales</taxon>
        <taxon>Pseudoalteromonadaceae</taxon>
        <taxon>Pseudoalteromonas</taxon>
    </lineage>
</organism>
<dbReference type="GO" id="GO:0006310">
    <property type="term" value="P:DNA recombination"/>
    <property type="evidence" value="ECO:0007669"/>
    <property type="project" value="InterPro"/>
</dbReference>
<dbReference type="FunFam" id="3.40.50.300:FF:000319">
    <property type="entry name" value="DNA repair protein RecN"/>
    <property type="match status" value="1"/>
</dbReference>
<keyword evidence="5 9" id="KW-0227">DNA damage</keyword>
<keyword evidence="7 9" id="KW-0234">DNA repair</keyword>
<dbReference type="GO" id="GO:0006281">
    <property type="term" value="P:DNA repair"/>
    <property type="evidence" value="ECO:0007669"/>
    <property type="project" value="UniProtKB-KW"/>
</dbReference>
<dbReference type="AlphaFoldDB" id="A0A1I1TBK7"/>
<reference evidence="12 13" key="1">
    <citation type="submission" date="2016-10" db="EMBL/GenBank/DDBJ databases">
        <authorList>
            <person name="de Groot N.N."/>
        </authorList>
    </citation>
    <scope>NUCLEOTIDE SEQUENCE [LARGE SCALE GENOMIC DNA]</scope>
    <source>
        <strain evidence="12 13">DSM 6059</strain>
    </source>
</reference>
<dbReference type="CDD" id="cd03241">
    <property type="entry name" value="ABC_RecN"/>
    <property type="match status" value="2"/>
</dbReference>
<dbReference type="NCBIfam" id="TIGR00634">
    <property type="entry name" value="recN"/>
    <property type="match status" value="1"/>
</dbReference>
<dbReference type="GO" id="GO:0009432">
    <property type="term" value="P:SOS response"/>
    <property type="evidence" value="ECO:0007669"/>
    <property type="project" value="TreeGrafter"/>
</dbReference>
<evidence type="ECO:0000313" key="12">
    <source>
        <dbReference type="EMBL" id="SFD56037.1"/>
    </source>
</evidence>
<dbReference type="SUPFAM" id="SSF52540">
    <property type="entry name" value="P-loop containing nucleoside triphosphate hydrolases"/>
    <property type="match status" value="1"/>
</dbReference>
<dbReference type="EMBL" id="FOLO01000068">
    <property type="protein sequence ID" value="SFD56037.1"/>
    <property type="molecule type" value="Genomic_DNA"/>
</dbReference>
<accession>A0A1I1TBK7</accession>
<dbReference type="NCBIfam" id="NF008121">
    <property type="entry name" value="PRK10869.1"/>
    <property type="match status" value="1"/>
</dbReference>
<dbReference type="InterPro" id="IPR004604">
    <property type="entry name" value="DNA_recomb/repair_RecN"/>
</dbReference>
<evidence type="ECO:0000256" key="10">
    <source>
        <dbReference type="SAM" id="Coils"/>
    </source>
</evidence>
<dbReference type="OrthoDB" id="9806954at2"/>
<dbReference type="PIRSF" id="PIRSF003128">
    <property type="entry name" value="RecN"/>
    <property type="match status" value="1"/>
</dbReference>
<dbReference type="FunFam" id="3.40.50.300:FF:000356">
    <property type="entry name" value="DNA repair protein RecN"/>
    <property type="match status" value="1"/>
</dbReference>
<proteinExistence type="inferred from homology"/>
<comment type="function">
    <text evidence="1 9">May be involved in recombinational repair of damaged DNA.</text>
</comment>
<evidence type="ECO:0000256" key="2">
    <source>
        <dbReference type="ARBA" id="ARBA00009441"/>
    </source>
</evidence>
<dbReference type="PANTHER" id="PTHR11059:SF0">
    <property type="entry name" value="DNA REPAIR PROTEIN RECN"/>
    <property type="match status" value="1"/>
</dbReference>
<comment type="similarity">
    <text evidence="2 9">Belongs to the RecN family.</text>
</comment>
<evidence type="ECO:0000256" key="9">
    <source>
        <dbReference type="PIRNR" id="PIRNR003128"/>
    </source>
</evidence>
<keyword evidence="10" id="KW-0175">Coiled coil</keyword>
<dbReference type="InterPro" id="IPR003395">
    <property type="entry name" value="RecF/RecN/SMC_N"/>
</dbReference>